<feature type="domain" description="Formylmethanofuran dehydrogenase subunit E" evidence="2">
    <location>
        <begin position="42"/>
        <end position="176"/>
    </location>
</feature>
<dbReference type="RefSeq" id="WP_214296396.1">
    <property type="nucleotide sequence ID" value="NZ_JAHDYS010000002.1"/>
</dbReference>
<dbReference type="InterPro" id="IPR003814">
    <property type="entry name" value="FmdEsu_dom"/>
</dbReference>
<dbReference type="Pfam" id="PF02663">
    <property type="entry name" value="FmdE"/>
    <property type="match status" value="1"/>
</dbReference>
<organism evidence="3 4">
    <name type="scientific">Pelotalea chapellei</name>
    <dbReference type="NCBI Taxonomy" id="44671"/>
    <lineage>
        <taxon>Bacteria</taxon>
        <taxon>Pseudomonadati</taxon>
        <taxon>Thermodesulfobacteriota</taxon>
        <taxon>Desulfuromonadia</taxon>
        <taxon>Geobacterales</taxon>
        <taxon>Geobacteraceae</taxon>
        <taxon>Pelotalea</taxon>
    </lineage>
</organism>
<evidence type="ECO:0000256" key="1">
    <source>
        <dbReference type="SAM" id="SignalP"/>
    </source>
</evidence>
<evidence type="ECO:0000313" key="4">
    <source>
        <dbReference type="Proteomes" id="UP000784128"/>
    </source>
</evidence>
<dbReference type="EMBL" id="JAHDYS010000002">
    <property type="protein sequence ID" value="MBT1070682.1"/>
    <property type="molecule type" value="Genomic_DNA"/>
</dbReference>
<comment type="caution">
    <text evidence="3">The sequence shown here is derived from an EMBL/GenBank/DDBJ whole genome shotgun (WGS) entry which is preliminary data.</text>
</comment>
<protein>
    <submittedName>
        <fullName evidence="3">Formylmethanofuran dehydrogenase</fullName>
    </submittedName>
</protein>
<evidence type="ECO:0000259" key="2">
    <source>
        <dbReference type="Pfam" id="PF02663"/>
    </source>
</evidence>
<evidence type="ECO:0000313" key="3">
    <source>
        <dbReference type="EMBL" id="MBT1070682.1"/>
    </source>
</evidence>
<reference evidence="3 4" key="1">
    <citation type="submission" date="2021-05" db="EMBL/GenBank/DDBJ databases">
        <title>The draft genome of Geobacter chapellei DSM 13688.</title>
        <authorList>
            <person name="Xu Z."/>
            <person name="Masuda Y."/>
            <person name="Itoh H."/>
            <person name="Senoo K."/>
        </authorList>
    </citation>
    <scope>NUCLEOTIDE SEQUENCE [LARGE SCALE GENOMIC DNA]</scope>
    <source>
        <strain evidence="3 4">DSM 13688</strain>
    </source>
</reference>
<keyword evidence="4" id="KW-1185">Reference proteome</keyword>
<gene>
    <name evidence="3" type="ORF">KJB30_02695</name>
</gene>
<keyword evidence="1" id="KW-0732">Signal</keyword>
<dbReference type="Proteomes" id="UP000784128">
    <property type="component" value="Unassembled WGS sequence"/>
</dbReference>
<name>A0ABS5U4U1_9BACT</name>
<sequence>MSSQGLVSIITIFAAWCLCFPCHALAADDCPDQDVYQRAEQFHGHTCTGLIIGIRIGIAAKEALRAAGVSGSLKAQYYSKSCPVDGLQIAIGTTYSSKSIEVIDHQENRLILSDITGRHRVEAKLTEFADQQRLLSISLKKKIDKLQDDVEGKDRLEQGMDDINSWFRTAPDAEVVELRFL</sequence>
<accession>A0ABS5U4U1</accession>
<feature type="chain" id="PRO_5046150434" evidence="1">
    <location>
        <begin position="27"/>
        <end position="181"/>
    </location>
</feature>
<dbReference type="SUPFAM" id="SSF143555">
    <property type="entry name" value="FwdE-like"/>
    <property type="match status" value="1"/>
</dbReference>
<dbReference type="Gene3D" id="3.30.1330.130">
    <property type="match status" value="1"/>
</dbReference>
<feature type="signal peptide" evidence="1">
    <location>
        <begin position="1"/>
        <end position="26"/>
    </location>
</feature>
<proteinExistence type="predicted"/>